<evidence type="ECO:0000313" key="4">
    <source>
        <dbReference type="EMBL" id="MDY0882390.1"/>
    </source>
</evidence>
<evidence type="ECO:0000313" key="5">
    <source>
        <dbReference type="Proteomes" id="UP001279642"/>
    </source>
</evidence>
<dbReference type="RefSeq" id="WP_320507413.1">
    <property type="nucleotide sequence ID" value="NZ_JAXCLW010000001.1"/>
</dbReference>
<dbReference type="InterPro" id="IPR050361">
    <property type="entry name" value="MPP/UQCRC_Complex"/>
</dbReference>
<evidence type="ECO:0000259" key="2">
    <source>
        <dbReference type="Pfam" id="PF00675"/>
    </source>
</evidence>
<dbReference type="Proteomes" id="UP001279642">
    <property type="component" value="Unassembled WGS sequence"/>
</dbReference>
<dbReference type="SUPFAM" id="SSF63411">
    <property type="entry name" value="LuxS/MPP-like metallohydrolase"/>
    <property type="match status" value="2"/>
</dbReference>
<dbReference type="PANTHER" id="PTHR11851:SF224">
    <property type="entry name" value="PROCESSING PROTEASE"/>
    <property type="match status" value="1"/>
</dbReference>
<gene>
    <name evidence="4" type="ORF">SMD27_06020</name>
</gene>
<evidence type="ECO:0000256" key="1">
    <source>
        <dbReference type="SAM" id="MobiDB-lite"/>
    </source>
</evidence>
<dbReference type="InterPro" id="IPR007863">
    <property type="entry name" value="Peptidase_M16_C"/>
</dbReference>
<dbReference type="Pfam" id="PF00675">
    <property type="entry name" value="Peptidase_M16"/>
    <property type="match status" value="1"/>
</dbReference>
<feature type="domain" description="Peptidase M16 N-terminal" evidence="2">
    <location>
        <begin position="59"/>
        <end position="202"/>
    </location>
</feature>
<keyword evidence="5" id="KW-1185">Reference proteome</keyword>
<dbReference type="EMBL" id="JAXCLW010000001">
    <property type="protein sequence ID" value="MDY0882390.1"/>
    <property type="molecule type" value="Genomic_DNA"/>
</dbReference>
<accession>A0ABU5E8N5</accession>
<proteinExistence type="predicted"/>
<protein>
    <submittedName>
        <fullName evidence="4">Pitrilysin family protein</fullName>
    </submittedName>
</protein>
<comment type="caution">
    <text evidence="4">The sequence shown here is derived from an EMBL/GenBank/DDBJ whole genome shotgun (WGS) entry which is preliminary data.</text>
</comment>
<feature type="region of interest" description="Disordered" evidence="1">
    <location>
        <begin position="460"/>
        <end position="486"/>
    </location>
</feature>
<sequence length="486" mass="51969">MQERELMADRRSSAVPPRIVGQLVLFCLLSVCCLIFAPAARAIEIRQVTGDSGVTAWLVEDHTNPLIAVALGFAGGATADPVGKEGLAELASGLLDEGAGEFDSAAFQEQLNDNGIDYGFDASRDSFTGQMNMLTEQRDLAFGLLHRSLTAPHFDAEPVERIRRQLLAMIDDQLSDPDVIGARAVSQSLFGGHPYGRPRIGTAESMQAITADDLHHFVAQHFTRDRLHLVVVGDITAAQLGPLLDSTFGDLPASSDLPAIPEAKIDRPGGIMVVDRGIPQSIINFAQPGIKRDDPDFFAAYVANYILGGGGFSSRLMHEVREKRGLAYGINTSLLTFDHAGLIWGQVQTVNERVAKTIEIIRAEWAKMRDGGPNAAEVETAKTYLLGSYPRLFTSGAGTASALLGIQLEGLGIDYIDRRQTEIAKVTPAGVARVAKRLLQPDRLVFAVVGQPVGVTATLPAPTPAAAEPSPAQQGASSPEPTHVQQ</sequence>
<dbReference type="Gene3D" id="3.30.830.10">
    <property type="entry name" value="Metalloenzyme, LuxS/M16 peptidase-like"/>
    <property type="match status" value="2"/>
</dbReference>
<reference evidence="4 5" key="1">
    <citation type="journal article" date="2016" name="Antonie Van Leeuwenhoek">
        <title>Dongia soli sp. nov., isolated from soil from Dokdo, Korea.</title>
        <authorList>
            <person name="Kim D.U."/>
            <person name="Lee H."/>
            <person name="Kim H."/>
            <person name="Kim S.G."/>
            <person name="Ka J.O."/>
        </authorList>
    </citation>
    <scope>NUCLEOTIDE SEQUENCE [LARGE SCALE GENOMIC DNA]</scope>
    <source>
        <strain evidence="4 5">D78</strain>
    </source>
</reference>
<organism evidence="4 5">
    <name type="scientific">Dongia soli</name>
    <dbReference type="NCBI Taxonomy" id="600628"/>
    <lineage>
        <taxon>Bacteria</taxon>
        <taxon>Pseudomonadati</taxon>
        <taxon>Pseudomonadota</taxon>
        <taxon>Alphaproteobacteria</taxon>
        <taxon>Rhodospirillales</taxon>
        <taxon>Dongiaceae</taxon>
        <taxon>Dongia</taxon>
    </lineage>
</organism>
<dbReference type="InterPro" id="IPR011249">
    <property type="entry name" value="Metalloenz_LuxS/M16"/>
</dbReference>
<dbReference type="PANTHER" id="PTHR11851">
    <property type="entry name" value="METALLOPROTEASE"/>
    <property type="match status" value="1"/>
</dbReference>
<evidence type="ECO:0000259" key="3">
    <source>
        <dbReference type="Pfam" id="PF05193"/>
    </source>
</evidence>
<name>A0ABU5E8N5_9PROT</name>
<feature type="domain" description="Peptidase M16 C-terminal" evidence="3">
    <location>
        <begin position="209"/>
        <end position="384"/>
    </location>
</feature>
<dbReference type="InterPro" id="IPR011765">
    <property type="entry name" value="Pept_M16_N"/>
</dbReference>
<dbReference type="Pfam" id="PF05193">
    <property type="entry name" value="Peptidase_M16_C"/>
    <property type="match status" value="1"/>
</dbReference>